<evidence type="ECO:0000256" key="1">
    <source>
        <dbReference type="SAM" id="SignalP"/>
    </source>
</evidence>
<accession>A0A812NVN4</accession>
<organism evidence="2 3">
    <name type="scientific">Symbiodinium natans</name>
    <dbReference type="NCBI Taxonomy" id="878477"/>
    <lineage>
        <taxon>Eukaryota</taxon>
        <taxon>Sar</taxon>
        <taxon>Alveolata</taxon>
        <taxon>Dinophyceae</taxon>
        <taxon>Suessiales</taxon>
        <taxon>Symbiodiniaceae</taxon>
        <taxon>Symbiodinium</taxon>
    </lineage>
</organism>
<comment type="caution">
    <text evidence="2">The sequence shown here is derived from an EMBL/GenBank/DDBJ whole genome shotgun (WGS) entry which is preliminary data.</text>
</comment>
<reference evidence="2" key="1">
    <citation type="submission" date="2021-02" db="EMBL/GenBank/DDBJ databases">
        <authorList>
            <person name="Dougan E. K."/>
            <person name="Rhodes N."/>
            <person name="Thang M."/>
            <person name="Chan C."/>
        </authorList>
    </citation>
    <scope>NUCLEOTIDE SEQUENCE</scope>
</reference>
<name>A0A812NVN4_9DINO</name>
<dbReference type="Proteomes" id="UP000604046">
    <property type="component" value="Unassembled WGS sequence"/>
</dbReference>
<keyword evidence="1" id="KW-0732">Signal</keyword>
<protein>
    <submittedName>
        <fullName evidence="2">Uncharacterized protein</fullName>
    </submittedName>
</protein>
<evidence type="ECO:0000313" key="2">
    <source>
        <dbReference type="EMBL" id="CAE7322772.1"/>
    </source>
</evidence>
<gene>
    <name evidence="2" type="ORF">SNAT2548_LOCUS16911</name>
</gene>
<dbReference type="EMBL" id="CAJNDS010002095">
    <property type="protein sequence ID" value="CAE7322772.1"/>
    <property type="molecule type" value="Genomic_DNA"/>
</dbReference>
<evidence type="ECO:0000313" key="3">
    <source>
        <dbReference type="Proteomes" id="UP000604046"/>
    </source>
</evidence>
<keyword evidence="3" id="KW-1185">Reference proteome</keyword>
<sequence>MAFLIVALLPLLARGDTAPSPTLKARLAQDDECSARSDDCALEALQRRTGTTQSADALLQEISTALGSDDGLLVRVGAPYDGPPSNSGVSASALRRDLPLALYVFKKRADVMGQILQPGKVGVRCAYPFDGNSNTRQDDEGHRDKCGKTKPMVASEAGIKMSGSCSFSSAEEFAQAYFNKPQNTDFSTSGWWELDSASCHFQNVPDAIAAQKALLKLSRSLPPDTTSAEWLRNASRVGFALTAFNEVITAPFGNSEVAALFWAHAGPFRDPVANDTSACSLADFLSKARDLGKDTYPIVEIAGAALERPFPGCDTKTEDPPSSVPGIYATNPTCLQSFLGEWEETLQGGGYSPAKHFRTLGADQQQTNWPWIIVLCKTGL</sequence>
<dbReference type="AlphaFoldDB" id="A0A812NVN4"/>
<feature type="chain" id="PRO_5032902142" evidence="1">
    <location>
        <begin position="16"/>
        <end position="380"/>
    </location>
</feature>
<feature type="signal peptide" evidence="1">
    <location>
        <begin position="1"/>
        <end position="15"/>
    </location>
</feature>
<proteinExistence type="predicted"/>